<organism evidence="2 3">
    <name type="scientific">Embleya hyalina</name>
    <dbReference type="NCBI Taxonomy" id="516124"/>
    <lineage>
        <taxon>Bacteria</taxon>
        <taxon>Bacillati</taxon>
        <taxon>Actinomycetota</taxon>
        <taxon>Actinomycetes</taxon>
        <taxon>Kitasatosporales</taxon>
        <taxon>Streptomycetaceae</taxon>
        <taxon>Embleya</taxon>
    </lineage>
</organism>
<keyword evidence="3" id="KW-1185">Reference proteome</keyword>
<protein>
    <submittedName>
        <fullName evidence="2">Uncharacterized protein</fullName>
    </submittedName>
</protein>
<feature type="compositionally biased region" description="Polar residues" evidence="1">
    <location>
        <begin position="223"/>
        <end position="232"/>
    </location>
</feature>
<comment type="caution">
    <text evidence="2">The sequence shown here is derived from an EMBL/GenBank/DDBJ whole genome shotgun (WGS) entry which is preliminary data.</text>
</comment>
<feature type="compositionally biased region" description="Low complexity" evidence="1">
    <location>
        <begin position="76"/>
        <end position="98"/>
    </location>
</feature>
<reference evidence="2 3" key="1">
    <citation type="submission" date="2018-12" db="EMBL/GenBank/DDBJ databases">
        <title>Draft genome sequence of Embleya hyalina NBRC 13850T.</title>
        <authorList>
            <person name="Komaki H."/>
            <person name="Hosoyama A."/>
            <person name="Kimura A."/>
            <person name="Ichikawa N."/>
            <person name="Tamura T."/>
        </authorList>
    </citation>
    <scope>NUCLEOTIDE SEQUENCE [LARGE SCALE GENOMIC DNA]</scope>
    <source>
        <strain evidence="2 3">NBRC 13850</strain>
    </source>
</reference>
<feature type="region of interest" description="Disordered" evidence="1">
    <location>
        <begin position="197"/>
        <end position="232"/>
    </location>
</feature>
<feature type="compositionally biased region" description="Polar residues" evidence="1">
    <location>
        <begin position="197"/>
        <end position="208"/>
    </location>
</feature>
<proteinExistence type="predicted"/>
<sequence>MKSLMKRLASLKILSLVLIGAVIAALYVLVTRSDSSDGRGGTVAGDSARPTHAPPSPSPPPPTPAPPTTEPPPSPSSSSSTTPRPTDPPSTRTTASAPIGVRIASVTSADGLPGMGSHATVRITLDATPVPEGSSLWLVAKVPNIGSPPSTRFYAKAPVPTTPGDHELPLDLSGAQVGTSRDLLVVLADAAATPSLAENQANDGTTSWDIHRTALPQGARPVATQSVSKTRA</sequence>
<dbReference type="AlphaFoldDB" id="A0A401YMM2"/>
<evidence type="ECO:0000313" key="3">
    <source>
        <dbReference type="Proteomes" id="UP000286931"/>
    </source>
</evidence>
<feature type="compositionally biased region" description="Pro residues" evidence="1">
    <location>
        <begin position="52"/>
        <end position="75"/>
    </location>
</feature>
<feature type="region of interest" description="Disordered" evidence="1">
    <location>
        <begin position="34"/>
        <end position="100"/>
    </location>
</feature>
<evidence type="ECO:0000313" key="2">
    <source>
        <dbReference type="EMBL" id="GCD95873.1"/>
    </source>
</evidence>
<name>A0A401YMM2_9ACTN</name>
<gene>
    <name evidence="2" type="ORF">EHYA_03557</name>
</gene>
<evidence type="ECO:0000256" key="1">
    <source>
        <dbReference type="SAM" id="MobiDB-lite"/>
    </source>
</evidence>
<dbReference type="Proteomes" id="UP000286931">
    <property type="component" value="Unassembled WGS sequence"/>
</dbReference>
<dbReference type="EMBL" id="BIFH01000019">
    <property type="protein sequence ID" value="GCD95873.1"/>
    <property type="molecule type" value="Genomic_DNA"/>
</dbReference>
<accession>A0A401YMM2</accession>